<dbReference type="InterPro" id="IPR008930">
    <property type="entry name" value="Terpenoid_cyclase/PrenylTrfase"/>
</dbReference>
<dbReference type="Proteomes" id="UP000242329">
    <property type="component" value="Unassembled WGS sequence"/>
</dbReference>
<name>A0A1M5QD23_9FIRM</name>
<dbReference type="InterPro" id="IPR051465">
    <property type="entry name" value="Cell_Envelope_Struct_Comp"/>
</dbReference>
<reference evidence="4" key="1">
    <citation type="submission" date="2016-11" db="EMBL/GenBank/DDBJ databases">
        <authorList>
            <person name="Varghese N."/>
            <person name="Submissions S."/>
        </authorList>
    </citation>
    <scope>NUCLEOTIDE SEQUENCE [LARGE SCALE GENOMIC DNA]</scope>
    <source>
        <strain evidence="4">DSM 11003</strain>
    </source>
</reference>
<protein>
    <submittedName>
        <fullName evidence="3">Prenyltransferase, beta subunit</fullName>
    </submittedName>
</protein>
<evidence type="ECO:0000259" key="2">
    <source>
        <dbReference type="PROSITE" id="PS51272"/>
    </source>
</evidence>
<evidence type="ECO:0000313" key="4">
    <source>
        <dbReference type="Proteomes" id="UP000242329"/>
    </source>
</evidence>
<dbReference type="OrthoDB" id="411361at2"/>
<dbReference type="EMBL" id="FQWY01000032">
    <property type="protein sequence ID" value="SHH11776.1"/>
    <property type="molecule type" value="Genomic_DNA"/>
</dbReference>
<dbReference type="SUPFAM" id="SSF48239">
    <property type="entry name" value="Terpenoid cyclases/Protein prenyltransferases"/>
    <property type="match status" value="1"/>
</dbReference>
<keyword evidence="3" id="KW-0808">Transferase</keyword>
<dbReference type="CDD" id="cd00688">
    <property type="entry name" value="ISOPREN_C2_like"/>
    <property type="match status" value="1"/>
</dbReference>
<dbReference type="STRING" id="1123382.SAMN02745221_01725"/>
<accession>A0A1M5QD23</accession>
<keyword evidence="4" id="KW-1185">Reference proteome</keyword>
<dbReference type="AlphaFoldDB" id="A0A1M5QD23"/>
<dbReference type="GO" id="GO:0016740">
    <property type="term" value="F:transferase activity"/>
    <property type="evidence" value="ECO:0007669"/>
    <property type="project" value="UniProtKB-KW"/>
</dbReference>
<proteinExistence type="predicted"/>
<keyword evidence="1" id="KW-0677">Repeat</keyword>
<dbReference type="RefSeq" id="WP_073092884.1">
    <property type="nucleotide sequence ID" value="NZ_FQWY01000032.1"/>
</dbReference>
<organism evidence="3 4">
    <name type="scientific">Thermosyntropha lipolytica DSM 11003</name>
    <dbReference type="NCBI Taxonomy" id="1123382"/>
    <lineage>
        <taxon>Bacteria</taxon>
        <taxon>Bacillati</taxon>
        <taxon>Bacillota</taxon>
        <taxon>Clostridia</taxon>
        <taxon>Eubacteriales</taxon>
        <taxon>Syntrophomonadaceae</taxon>
        <taxon>Thermosyntropha</taxon>
    </lineage>
</organism>
<dbReference type="PANTHER" id="PTHR43308:SF5">
    <property type="entry name" value="S-LAYER PROTEIN _ PEPTIDOGLYCAN ENDO-BETA-N-ACETYLGLUCOSAMINIDASE"/>
    <property type="match status" value="1"/>
</dbReference>
<dbReference type="PANTHER" id="PTHR43308">
    <property type="entry name" value="OUTER MEMBRANE PROTEIN ALPHA-RELATED"/>
    <property type="match status" value="1"/>
</dbReference>
<evidence type="ECO:0000313" key="3">
    <source>
        <dbReference type="EMBL" id="SHH11776.1"/>
    </source>
</evidence>
<gene>
    <name evidence="3" type="ORF">SAMN02745221_01725</name>
</gene>
<feature type="domain" description="SLH" evidence="2">
    <location>
        <begin position="397"/>
        <end position="456"/>
    </location>
</feature>
<dbReference type="InterPro" id="IPR001119">
    <property type="entry name" value="SLH_dom"/>
</dbReference>
<feature type="domain" description="SLH" evidence="2">
    <location>
        <begin position="331"/>
        <end position="394"/>
    </location>
</feature>
<dbReference type="Pfam" id="PF00395">
    <property type="entry name" value="SLH"/>
    <property type="match status" value="2"/>
</dbReference>
<evidence type="ECO:0000256" key="1">
    <source>
        <dbReference type="ARBA" id="ARBA00022737"/>
    </source>
</evidence>
<sequence length="502" mass="55616">MWKKRLKFYSSILIAVILFSLLNTALAYGYVPGEREKQAVKNALFYLKKMQNEDGGFPYKKGEESDPATTSWVIIALGAAGEDIQKGWLKGGKSPVDYLKGSSFKPDSTTDYARTLLALTAAGEKPVYKGENLAAKLKSWIDEEGKLGQKDKGEDELINAHIWGILALISSGQEVPDREKARAWLIKRQNPDGSFAWAEGIEGDADDTAAAVQALIALGENKDGAAVRRALAYLKSCQLYSGGFKSGWSISQANSCSDAWVMQALIAAGEDIRGSSWSRGGKNVVEHLLSLQDKSGGFRWREEDREPSIICTAYAVTALSGKCFTGRKNEERGIFYDLSSSHWAYQAVFSLLQKGVVGGYPDHTFRPEKALSRAEFARILCSALQLQPVAPERGKGFKDVPEGYWATSYIETAYAYGYMRGYPDGSFNPEGKIRGSELAAVLCQILKLEKPLSYEGERWYSFYVEEAGKRGLLYPVFEAERDVSRAGCAYSIYQILMYRQEE</sequence>
<dbReference type="Gene3D" id="1.50.10.20">
    <property type="match status" value="2"/>
</dbReference>
<dbReference type="InterPro" id="IPR001330">
    <property type="entry name" value="Prenyltrans"/>
</dbReference>
<dbReference type="Pfam" id="PF00432">
    <property type="entry name" value="Prenyltrans"/>
    <property type="match status" value="3"/>
</dbReference>
<dbReference type="PROSITE" id="PS51272">
    <property type="entry name" value="SLH"/>
    <property type="match status" value="2"/>
</dbReference>